<dbReference type="RefSeq" id="WP_045057248.1">
    <property type="nucleotide sequence ID" value="NZ_CAWMDP010000009.1"/>
</dbReference>
<name>A0A0D8ZM11_9CYAN</name>
<dbReference type="Proteomes" id="UP000032452">
    <property type="component" value="Unassembled WGS sequence"/>
</dbReference>
<dbReference type="GO" id="GO:0005737">
    <property type="term" value="C:cytoplasm"/>
    <property type="evidence" value="ECO:0007669"/>
    <property type="project" value="TreeGrafter"/>
</dbReference>
<dbReference type="PATRIC" id="fig|1618023.3.peg.621"/>
<accession>A0A0D8ZM11</accession>
<dbReference type="AlphaFoldDB" id="A0A0D8ZM11"/>
<dbReference type="SUPFAM" id="SSF51905">
    <property type="entry name" value="FAD/NAD(P)-binding domain"/>
    <property type="match status" value="1"/>
</dbReference>
<evidence type="ECO:0000313" key="3">
    <source>
        <dbReference type="EMBL" id="KJH69412.1"/>
    </source>
</evidence>
<dbReference type="InterPro" id="IPR036188">
    <property type="entry name" value="FAD/NAD-bd_sf"/>
</dbReference>
<dbReference type="PANTHER" id="PTHR13847">
    <property type="entry name" value="SARCOSINE DEHYDROGENASE-RELATED"/>
    <property type="match status" value="1"/>
</dbReference>
<dbReference type="Gene3D" id="3.30.9.10">
    <property type="entry name" value="D-Amino Acid Oxidase, subunit A, domain 2"/>
    <property type="match status" value="1"/>
</dbReference>
<gene>
    <name evidence="3" type="ORF">UH38_24040</name>
</gene>
<dbReference type="InterPro" id="IPR006076">
    <property type="entry name" value="FAD-dep_OxRdtase"/>
</dbReference>
<keyword evidence="4" id="KW-1185">Reference proteome</keyword>
<reference evidence="3 4" key="1">
    <citation type="submission" date="2015-02" db="EMBL/GenBank/DDBJ databases">
        <title>Draft genome of a novel marine cyanobacterium (Chroococcales) isolated from South Atlantic Ocean.</title>
        <authorList>
            <person name="Rigonato J."/>
            <person name="Alvarenga D.O."/>
            <person name="Branco L.H."/>
            <person name="Varani A.M."/>
            <person name="Brandini F.P."/>
            <person name="Fiore M.F."/>
        </authorList>
    </citation>
    <scope>NUCLEOTIDE SEQUENCE [LARGE SCALE GENOMIC DNA]</scope>
    <source>
        <strain evidence="3 4">CENA595</strain>
    </source>
</reference>
<protein>
    <submittedName>
        <fullName evidence="3">FAD-dependent oxidoreductase</fullName>
    </submittedName>
</protein>
<dbReference type="PANTHER" id="PTHR13847:SF287">
    <property type="entry name" value="FAD-DEPENDENT OXIDOREDUCTASE DOMAIN-CONTAINING PROTEIN 1"/>
    <property type="match status" value="1"/>
</dbReference>
<evidence type="ECO:0000259" key="2">
    <source>
        <dbReference type="Pfam" id="PF01266"/>
    </source>
</evidence>
<dbReference type="Pfam" id="PF01266">
    <property type="entry name" value="DAO"/>
    <property type="match status" value="1"/>
</dbReference>
<organism evidence="3 4">
    <name type="scientific">Aliterella atlantica CENA595</name>
    <dbReference type="NCBI Taxonomy" id="1618023"/>
    <lineage>
        <taxon>Bacteria</taxon>
        <taxon>Bacillati</taxon>
        <taxon>Cyanobacteriota</taxon>
        <taxon>Cyanophyceae</taxon>
        <taxon>Chroococcidiopsidales</taxon>
        <taxon>Aliterellaceae</taxon>
        <taxon>Aliterella</taxon>
    </lineage>
</organism>
<sequence length="389" mass="42600">MKTYDWIVVGGGITGAALSYELAKVGLTVLLVEQDASPQNATRYSYGGIAYWSGTDAVTRQLYAEGISRHRILSQELETNTQFRELDLLLTIDLDEDPHWAIAFYSKFAIQPQLLSVAEACALEPLLNPAAIAGALTVKHGNVRPEIITSAYIRAFMRAGGHKQIEQVTGLLSQNRRITGITSNSQQYCSSNVVICAGADSRTLLQAAGMPVKLYFTHAELIEIPACDVQMRSQVMPAKMKWFDLEAESSTAAKEQLWHEPDREISPPIIDAGAVQFIDGSLRLGQLSRAISNPNAKIDAAKSEAAIRASIGRILPELANLSGKWHHCLVAFGCDRLPLIGTIPSYENIHVFSGFSSPFATVPALAPRFARWAIGQDDEVINQLLIKRR</sequence>
<dbReference type="STRING" id="1618023.UH38_24040"/>
<evidence type="ECO:0000313" key="4">
    <source>
        <dbReference type="Proteomes" id="UP000032452"/>
    </source>
</evidence>
<feature type="domain" description="FAD dependent oxidoreductase" evidence="2">
    <location>
        <begin position="5"/>
        <end position="368"/>
    </location>
</feature>
<dbReference type="GO" id="GO:0016491">
    <property type="term" value="F:oxidoreductase activity"/>
    <property type="evidence" value="ECO:0007669"/>
    <property type="project" value="UniProtKB-KW"/>
</dbReference>
<evidence type="ECO:0000256" key="1">
    <source>
        <dbReference type="ARBA" id="ARBA00023002"/>
    </source>
</evidence>
<dbReference type="EMBL" id="JYON01000046">
    <property type="protein sequence ID" value="KJH69412.1"/>
    <property type="molecule type" value="Genomic_DNA"/>
</dbReference>
<dbReference type="Gene3D" id="3.50.50.60">
    <property type="entry name" value="FAD/NAD(P)-binding domain"/>
    <property type="match status" value="1"/>
</dbReference>
<proteinExistence type="predicted"/>
<keyword evidence="1" id="KW-0560">Oxidoreductase</keyword>
<comment type="caution">
    <text evidence="3">The sequence shown here is derived from an EMBL/GenBank/DDBJ whole genome shotgun (WGS) entry which is preliminary data.</text>
</comment>
<dbReference type="OrthoDB" id="502939at2"/>